<evidence type="ECO:0000313" key="2">
    <source>
        <dbReference type="Proteomes" id="UP000027120"/>
    </source>
</evidence>
<dbReference type="Proteomes" id="UP000027120">
    <property type="component" value="Unassembled WGS sequence"/>
</dbReference>
<organism evidence="1 2">
    <name type="scientific">Citrus sinensis</name>
    <name type="common">Sweet orange</name>
    <name type="synonym">Citrus aurantium var. sinensis</name>
    <dbReference type="NCBI Taxonomy" id="2711"/>
    <lineage>
        <taxon>Eukaryota</taxon>
        <taxon>Viridiplantae</taxon>
        <taxon>Streptophyta</taxon>
        <taxon>Embryophyta</taxon>
        <taxon>Tracheophyta</taxon>
        <taxon>Spermatophyta</taxon>
        <taxon>Magnoliopsida</taxon>
        <taxon>eudicotyledons</taxon>
        <taxon>Gunneridae</taxon>
        <taxon>Pentapetalae</taxon>
        <taxon>rosids</taxon>
        <taxon>malvids</taxon>
        <taxon>Sapindales</taxon>
        <taxon>Rutaceae</taxon>
        <taxon>Aurantioideae</taxon>
        <taxon>Citrus</taxon>
    </lineage>
</organism>
<feature type="non-terminal residue" evidence="1">
    <location>
        <position position="1"/>
    </location>
</feature>
<keyword evidence="2" id="KW-1185">Reference proteome</keyword>
<evidence type="ECO:0000313" key="1">
    <source>
        <dbReference type="EMBL" id="KDO55997.1"/>
    </source>
</evidence>
<proteinExistence type="predicted"/>
<reference evidence="1 2" key="1">
    <citation type="submission" date="2014-04" db="EMBL/GenBank/DDBJ databases">
        <authorList>
            <consortium name="International Citrus Genome Consortium"/>
            <person name="Gmitter F."/>
            <person name="Chen C."/>
            <person name="Farmerie W."/>
            <person name="Harkins T."/>
            <person name="Desany B."/>
            <person name="Mohiuddin M."/>
            <person name="Kodira C."/>
            <person name="Borodovsky M."/>
            <person name="Lomsadze A."/>
            <person name="Burns P."/>
            <person name="Jenkins J."/>
            <person name="Prochnik S."/>
            <person name="Shu S."/>
            <person name="Chapman J."/>
            <person name="Pitluck S."/>
            <person name="Schmutz J."/>
            <person name="Rokhsar D."/>
        </authorList>
    </citation>
    <scope>NUCLEOTIDE SEQUENCE</scope>
</reference>
<protein>
    <submittedName>
        <fullName evidence="1">Uncharacterized protein</fullName>
    </submittedName>
</protein>
<accession>A0A067EXP3</accession>
<gene>
    <name evidence="1" type="ORF">CISIN_1g0083481mg</name>
</gene>
<name>A0A067EXP3_CITSI</name>
<dbReference type="EMBL" id="KK784977">
    <property type="protein sequence ID" value="KDO55997.1"/>
    <property type="molecule type" value="Genomic_DNA"/>
</dbReference>
<sequence>FGLKSRLMATKS</sequence>